<dbReference type="SUPFAM" id="SSF64268">
    <property type="entry name" value="PX domain"/>
    <property type="match status" value="1"/>
</dbReference>
<name>A0A9Q3DEC4_9BASI</name>
<keyword evidence="3" id="KW-0812">Transmembrane</keyword>
<dbReference type="InterPro" id="IPR036871">
    <property type="entry name" value="PX_dom_sf"/>
</dbReference>
<evidence type="ECO:0000259" key="5">
    <source>
        <dbReference type="SMART" id="SM00313"/>
    </source>
</evidence>
<evidence type="ECO:0000313" key="6">
    <source>
        <dbReference type="EMBL" id="MBW0501689.1"/>
    </source>
</evidence>
<evidence type="ECO:0000256" key="1">
    <source>
        <dbReference type="ARBA" id="ARBA00010883"/>
    </source>
</evidence>
<keyword evidence="3" id="KW-0472">Membrane</keyword>
<feature type="region of interest" description="Disordered" evidence="2">
    <location>
        <begin position="1211"/>
        <end position="1232"/>
    </location>
</feature>
<dbReference type="Pfam" id="PF08628">
    <property type="entry name" value="Nexin_C"/>
    <property type="match status" value="1"/>
</dbReference>
<dbReference type="InterPro" id="IPR003114">
    <property type="entry name" value="Phox_assoc"/>
</dbReference>
<gene>
    <name evidence="6" type="ORF">O181_041404</name>
</gene>
<evidence type="ECO:0000256" key="4">
    <source>
        <dbReference type="SAM" id="SignalP"/>
    </source>
</evidence>
<feature type="transmembrane region" description="Helical" evidence="3">
    <location>
        <begin position="96"/>
        <end position="125"/>
    </location>
</feature>
<protein>
    <recommendedName>
        <fullName evidence="5">PXA domain-containing protein</fullName>
    </recommendedName>
</protein>
<dbReference type="Proteomes" id="UP000765509">
    <property type="component" value="Unassembled WGS sequence"/>
</dbReference>
<feature type="compositionally biased region" description="Polar residues" evidence="2">
    <location>
        <begin position="1036"/>
        <end position="1060"/>
    </location>
</feature>
<dbReference type="Pfam" id="PF02194">
    <property type="entry name" value="PXA"/>
    <property type="match status" value="1"/>
</dbReference>
<comment type="caution">
    <text evidence="6">The sequence shown here is derived from an EMBL/GenBank/DDBJ whole genome shotgun (WGS) entry which is preliminary data.</text>
</comment>
<dbReference type="PANTHER" id="PTHR22775">
    <property type="entry name" value="SORTING NEXIN"/>
    <property type="match status" value="1"/>
</dbReference>
<dbReference type="CDD" id="cd06093">
    <property type="entry name" value="PX_domain"/>
    <property type="match status" value="1"/>
</dbReference>
<dbReference type="GO" id="GO:0035091">
    <property type="term" value="F:phosphatidylinositol binding"/>
    <property type="evidence" value="ECO:0007669"/>
    <property type="project" value="InterPro"/>
</dbReference>
<feature type="compositionally biased region" description="Low complexity" evidence="2">
    <location>
        <begin position="739"/>
        <end position="751"/>
    </location>
</feature>
<dbReference type="OrthoDB" id="120967at2759"/>
<organism evidence="6 7">
    <name type="scientific">Austropuccinia psidii MF-1</name>
    <dbReference type="NCBI Taxonomy" id="1389203"/>
    <lineage>
        <taxon>Eukaryota</taxon>
        <taxon>Fungi</taxon>
        <taxon>Dikarya</taxon>
        <taxon>Basidiomycota</taxon>
        <taxon>Pucciniomycotina</taxon>
        <taxon>Pucciniomycetes</taxon>
        <taxon>Pucciniales</taxon>
        <taxon>Sphaerophragmiaceae</taxon>
        <taxon>Austropuccinia</taxon>
    </lineage>
</organism>
<evidence type="ECO:0000256" key="2">
    <source>
        <dbReference type="SAM" id="MobiDB-lite"/>
    </source>
</evidence>
<dbReference type="InterPro" id="IPR013937">
    <property type="entry name" value="Sorting_nexin_C"/>
</dbReference>
<dbReference type="PANTHER" id="PTHR22775:SF3">
    <property type="entry name" value="SORTING NEXIN-13"/>
    <property type="match status" value="1"/>
</dbReference>
<keyword evidence="3" id="KW-1133">Transmembrane helix</keyword>
<feature type="compositionally biased region" description="Polar residues" evidence="2">
    <location>
        <begin position="752"/>
        <end position="782"/>
    </location>
</feature>
<reference evidence="6" key="1">
    <citation type="submission" date="2021-03" db="EMBL/GenBank/DDBJ databases">
        <title>Draft genome sequence of rust myrtle Austropuccinia psidii MF-1, a brazilian biotype.</title>
        <authorList>
            <person name="Quecine M.C."/>
            <person name="Pachon D.M.R."/>
            <person name="Bonatelli M.L."/>
            <person name="Correr F.H."/>
            <person name="Franceschini L.M."/>
            <person name="Leite T.F."/>
            <person name="Margarido G.R.A."/>
            <person name="Almeida C.A."/>
            <person name="Ferrarezi J.A."/>
            <person name="Labate C.A."/>
        </authorList>
    </citation>
    <scope>NUCLEOTIDE SEQUENCE</scope>
    <source>
        <strain evidence="6">MF-1</strain>
    </source>
</reference>
<feature type="compositionally biased region" description="Polar residues" evidence="2">
    <location>
        <begin position="664"/>
        <end position="688"/>
    </location>
</feature>
<feature type="domain" description="PXA" evidence="5">
    <location>
        <begin position="185"/>
        <end position="344"/>
    </location>
</feature>
<feature type="compositionally biased region" description="Polar residues" evidence="2">
    <location>
        <begin position="645"/>
        <end position="656"/>
    </location>
</feature>
<accession>A0A9Q3DEC4</accession>
<feature type="signal peptide" evidence="4">
    <location>
        <begin position="1"/>
        <end position="19"/>
    </location>
</feature>
<feature type="region of interest" description="Disordered" evidence="2">
    <location>
        <begin position="628"/>
        <end position="782"/>
    </location>
</feature>
<dbReference type="SMART" id="SM00313">
    <property type="entry name" value="PXA"/>
    <property type="match status" value="1"/>
</dbReference>
<evidence type="ECO:0000256" key="3">
    <source>
        <dbReference type="SAM" id="Phobius"/>
    </source>
</evidence>
<feature type="chain" id="PRO_5040271238" description="PXA domain-containing protein" evidence="4">
    <location>
        <begin position="20"/>
        <end position="1333"/>
    </location>
</feature>
<sequence>MHSTCSWLLDSLLFTFTAGDALKFTLVSSESFSAGLIILNPSSSVFLFQLPSSIKSSVKKKGFIMIEHDQDPDSSSPSNSNSIKPPKSIAQNNPKLILTFGSISLVLILLRLGPLFSLLSLFIAFTLSTLPEFRSIVDSIIGLELKPQDRIQTSFSFLNQNRDLKNHSNPKLSQEIVIQSTNQLPQDLLDTFNSVFDLLIRDFVENWYLNPAVSTGHKAFLNHLRLALNQILQNAYNQVSTKSTKDTIIYLIGCLSMNLVRELNQKSNLTCHPSIHPSVLQRQQLTRNISQEILLTLASPSITSSPIITSLLSEILAVQLISLIESYDEDHFNQFIINSLGAVSAQVSQETVQEIKESVKQVNQQDPSTISNSPSINSSSHSSPLPNYFLNLNGNQIINTYLKTLPDLNFNSINFLHQNNSLQNIFNSTPLWSSNLTLTQSQLSNLLSQINPTVEIESLIKIWNHLDSFQKTVQVNPLKSDMIKRDAIVLLSALAPLITHVMNTIIQQENDPTQKTHLSNNWTSVVVETLRRLESDRIIELKIFGNLQDWIIHLLNHLDKNILSDQLNLKFDQLPSIIPKESNQYDHKISYMAIPFIPSNQSSPSKSPSSNLQSKDLGSIHTHHQPWEKLTSSQANSPDDRPRSFSFTRTATSPPSSDWEPSHRQSLPRSHLSNRSSTMSIHPSNLSHSFKIPFHPPQEGDMTEGYSLDQSSEDEDMNFDSFKQSDQENSRRTSNTFDNSFLSNPLFSSSPKQQHSHQATSSPQKEPQQQQTFTVSVTDMSSPTAFDPKTGLIKQKKDINLLIAVEAKLVPGFIVTRKWSELERMDNAINKMKIIGVGTLAFPRALLPTSLNFKTIEHVLRELEAYLECLLNNERYSKSEPVLKFFAKERSGMNDRSSSINNLFNSTSSTLDSIGKGVANVGKEVVGKPVDIATMGFNKFSKGVLSGLPFTVNSSTKEQTENRNSIDAKIDKDFVQSRRSSASVTRFFLDDGRKANESHESLTNVSSVKSIQEENTVQSFKDSITEPSKLDEPDTKTGTSLVGGSELRTIQDQPISSATERSPKSSISEDRIGLVGTRSRASSMILGSELLELSPESKAAIDLKTNSKPIFEPSEVKLTGQEFDAIVVGIVSVLEAAYGIESNPNGNLTTGWSMKRGILRVLETVLRTTSLSKLIKKSIEEIIEKFEKVETYVGFINQLKSTLWPDGHWKTVKQSSQQPGEGANHFNHENHDESTKKLIELELEAKKKRKEEARRLFLNSWSSLKLGLGSNATDLAANKVFDLFQRQEYQNSNTRNNANNLDVNDDKSNCSDDRIKNILNKLLLDFIRIVLLL</sequence>
<proteinExistence type="inferred from homology"/>
<keyword evidence="4" id="KW-0732">Signal</keyword>
<evidence type="ECO:0000313" key="7">
    <source>
        <dbReference type="Proteomes" id="UP000765509"/>
    </source>
</evidence>
<feature type="compositionally biased region" description="Polar residues" evidence="2">
    <location>
        <begin position="1016"/>
        <end position="1026"/>
    </location>
</feature>
<dbReference type="Gene3D" id="3.30.1520.10">
    <property type="entry name" value="Phox-like domain"/>
    <property type="match status" value="1"/>
</dbReference>
<comment type="similarity">
    <text evidence="1">Belongs to the sorting nexin family.</text>
</comment>
<feature type="region of interest" description="Disordered" evidence="2">
    <location>
        <begin position="1016"/>
        <end position="1069"/>
    </location>
</feature>
<keyword evidence="7" id="KW-1185">Reference proteome</keyword>
<dbReference type="EMBL" id="AVOT02016460">
    <property type="protein sequence ID" value="MBW0501689.1"/>
    <property type="molecule type" value="Genomic_DNA"/>
</dbReference>